<reference evidence="7 8" key="1">
    <citation type="submission" date="2020-04" db="EMBL/GenBank/DDBJ databases">
        <title>Plant Genome Project.</title>
        <authorList>
            <person name="Zhang R.-G."/>
        </authorList>
    </citation>
    <scope>NUCLEOTIDE SEQUENCE [LARGE SCALE GENOMIC DNA]</scope>
    <source>
        <strain evidence="7">YNK0</strain>
        <tissue evidence="7">Leaf</tissue>
    </source>
</reference>
<feature type="compositionally biased region" description="Low complexity" evidence="5">
    <location>
        <begin position="152"/>
        <end position="164"/>
    </location>
</feature>
<feature type="region of interest" description="Disordered" evidence="5">
    <location>
        <begin position="1"/>
        <end position="36"/>
    </location>
</feature>
<dbReference type="Proteomes" id="UP000655225">
    <property type="component" value="Unassembled WGS sequence"/>
</dbReference>
<comment type="subcellular location">
    <subcellularLocation>
        <location evidence="2">Cytoplasm</location>
    </subcellularLocation>
    <subcellularLocation>
        <location evidence="1">Nucleus</location>
    </subcellularLocation>
</comment>
<name>A0A835DRB1_TETSI</name>
<dbReference type="InterPro" id="IPR044692">
    <property type="entry name" value="WPP1/2/3"/>
</dbReference>
<dbReference type="GO" id="GO:0048527">
    <property type="term" value="P:lateral root development"/>
    <property type="evidence" value="ECO:0007669"/>
    <property type="project" value="InterPro"/>
</dbReference>
<dbReference type="GO" id="GO:0005634">
    <property type="term" value="C:nucleus"/>
    <property type="evidence" value="ECO:0007669"/>
    <property type="project" value="UniProtKB-SubCell"/>
</dbReference>
<evidence type="ECO:0000256" key="2">
    <source>
        <dbReference type="ARBA" id="ARBA00004496"/>
    </source>
</evidence>
<dbReference type="PANTHER" id="PTHR34362:SF1">
    <property type="entry name" value="WPP DOMAIN-CONTAINING PROTEIN 1-RELATED"/>
    <property type="match status" value="1"/>
</dbReference>
<dbReference type="OMA" id="HQESEMV"/>
<feature type="region of interest" description="Disordered" evidence="5">
    <location>
        <begin position="128"/>
        <end position="164"/>
    </location>
</feature>
<gene>
    <name evidence="7" type="ORF">HHK36_002656</name>
</gene>
<dbReference type="GO" id="GO:0000278">
    <property type="term" value="P:mitotic cell cycle"/>
    <property type="evidence" value="ECO:0007669"/>
    <property type="project" value="InterPro"/>
</dbReference>
<dbReference type="Pfam" id="PF13943">
    <property type="entry name" value="WPP"/>
    <property type="match status" value="1"/>
</dbReference>
<evidence type="ECO:0000259" key="6">
    <source>
        <dbReference type="Pfam" id="PF13943"/>
    </source>
</evidence>
<evidence type="ECO:0000256" key="4">
    <source>
        <dbReference type="ARBA" id="ARBA00023242"/>
    </source>
</evidence>
<dbReference type="PANTHER" id="PTHR34362">
    <property type="entry name" value="WPP DOMAIN-CONTAINING PROTEIN 1-RELATED"/>
    <property type="match status" value="1"/>
</dbReference>
<evidence type="ECO:0000256" key="3">
    <source>
        <dbReference type="ARBA" id="ARBA00022490"/>
    </source>
</evidence>
<evidence type="ECO:0000313" key="7">
    <source>
        <dbReference type="EMBL" id="KAF8410134.1"/>
    </source>
</evidence>
<comment type="caution">
    <text evidence="7">The sequence shown here is derived from an EMBL/GenBank/DDBJ whole genome shotgun (WGS) entry which is preliminary data.</text>
</comment>
<dbReference type="GO" id="GO:0005737">
    <property type="term" value="C:cytoplasm"/>
    <property type="evidence" value="ECO:0007669"/>
    <property type="project" value="UniProtKB-SubCell"/>
</dbReference>
<accession>A0A835DRB1</accession>
<dbReference type="Gene3D" id="1.10.246.200">
    <property type="entry name" value="WPP domain"/>
    <property type="match status" value="1"/>
</dbReference>
<keyword evidence="4" id="KW-0539">Nucleus</keyword>
<organism evidence="7 8">
    <name type="scientific">Tetracentron sinense</name>
    <name type="common">Spur-leaf</name>
    <dbReference type="NCBI Taxonomy" id="13715"/>
    <lineage>
        <taxon>Eukaryota</taxon>
        <taxon>Viridiplantae</taxon>
        <taxon>Streptophyta</taxon>
        <taxon>Embryophyta</taxon>
        <taxon>Tracheophyta</taxon>
        <taxon>Spermatophyta</taxon>
        <taxon>Magnoliopsida</taxon>
        <taxon>Trochodendrales</taxon>
        <taxon>Trochodendraceae</taxon>
        <taxon>Tetracentron</taxon>
    </lineage>
</organism>
<keyword evidence="8" id="KW-1185">Reference proteome</keyword>
<dbReference type="EMBL" id="JABCRI010000002">
    <property type="protein sequence ID" value="KAF8410134.1"/>
    <property type="molecule type" value="Genomic_DNA"/>
</dbReference>
<feature type="compositionally biased region" description="Polar residues" evidence="5">
    <location>
        <begin position="135"/>
        <end position="146"/>
    </location>
</feature>
<sequence>MSEKEEASGVAVQGLEEKAKMAEAEQQQEHEIKKEEKMNISFSIWPPSQRTRDAVITRLVETLTAPSVLSKRYGSMPSDEASAAAHHIEKDAFSAAAASASASGTAEEDGIEILQVYSKEISKRMLEAVKARAASGSSPDDASQTPVAAPATSEEISSVETESS</sequence>
<proteinExistence type="predicted"/>
<dbReference type="InterPro" id="IPR025265">
    <property type="entry name" value="WPP_dom"/>
</dbReference>
<feature type="compositionally biased region" description="Basic and acidic residues" evidence="5">
    <location>
        <begin position="15"/>
        <end position="36"/>
    </location>
</feature>
<feature type="domain" description="WPP" evidence="6">
    <location>
        <begin position="41"/>
        <end position="136"/>
    </location>
</feature>
<evidence type="ECO:0000313" key="8">
    <source>
        <dbReference type="Proteomes" id="UP000655225"/>
    </source>
</evidence>
<evidence type="ECO:0000256" key="5">
    <source>
        <dbReference type="SAM" id="MobiDB-lite"/>
    </source>
</evidence>
<protein>
    <recommendedName>
        <fullName evidence="6">WPP domain-containing protein</fullName>
    </recommendedName>
</protein>
<dbReference type="InterPro" id="IPR038214">
    <property type="entry name" value="WPP_sf"/>
</dbReference>
<evidence type="ECO:0000256" key="1">
    <source>
        <dbReference type="ARBA" id="ARBA00004123"/>
    </source>
</evidence>
<keyword evidence="3" id="KW-0963">Cytoplasm</keyword>
<dbReference type="AlphaFoldDB" id="A0A835DRB1"/>
<dbReference type="OrthoDB" id="1927559at2759"/>